<protein>
    <submittedName>
        <fullName evidence="1">14122_t:CDS:1</fullName>
    </submittedName>
</protein>
<gene>
    <name evidence="1" type="ORF">SPELUC_LOCUS13587</name>
</gene>
<evidence type="ECO:0000313" key="2">
    <source>
        <dbReference type="Proteomes" id="UP000789366"/>
    </source>
</evidence>
<name>A0ACA9Q5Z6_9GLOM</name>
<dbReference type="EMBL" id="CAJVPW010036505">
    <property type="protein sequence ID" value="CAG8737922.1"/>
    <property type="molecule type" value="Genomic_DNA"/>
</dbReference>
<feature type="non-terminal residue" evidence="1">
    <location>
        <position position="1"/>
    </location>
</feature>
<evidence type="ECO:0000313" key="1">
    <source>
        <dbReference type="EMBL" id="CAG8737922.1"/>
    </source>
</evidence>
<keyword evidence="2" id="KW-1185">Reference proteome</keyword>
<sequence>VLSTNGIQIKNVIAVVTDNASNMDRMRRLLNEEYPNIIPIRCCLHVFNLIVKDISSFPSVIAICKKNQKLVNFFNSSHIWHRELQNWKEKKGITHFLSTFCETRWFSLAKVCMGVSTYEEGFRHCLSLSETARPKYPEIEKYIVDAIRKLESNNSSLADVFKELIFLHQQISRLEIPINGFQAHTLAVINKRAKEFNSDIYFVALFFSPTHMRLAISKIMDEEAIIRASLELAKVWKFNQRDTGLLSEFKGNSPLLRQFAMKLLSIVPHGATCERLFSSLGLVKSKMRSKITPDNLSILGQLKSELQKKISTKAKKRSETISEPLIEEDRNLENLFEEEIDQLEELNEELNEITTEQ</sequence>
<reference evidence="1" key="1">
    <citation type="submission" date="2021-06" db="EMBL/GenBank/DDBJ databases">
        <authorList>
            <person name="Kallberg Y."/>
            <person name="Tangrot J."/>
            <person name="Rosling A."/>
        </authorList>
    </citation>
    <scope>NUCLEOTIDE SEQUENCE</scope>
    <source>
        <strain evidence="1">28 12/20/2015</strain>
    </source>
</reference>
<organism evidence="1 2">
    <name type="scientific">Cetraspora pellucida</name>
    <dbReference type="NCBI Taxonomy" id="1433469"/>
    <lineage>
        <taxon>Eukaryota</taxon>
        <taxon>Fungi</taxon>
        <taxon>Fungi incertae sedis</taxon>
        <taxon>Mucoromycota</taxon>
        <taxon>Glomeromycotina</taxon>
        <taxon>Glomeromycetes</taxon>
        <taxon>Diversisporales</taxon>
        <taxon>Gigasporaceae</taxon>
        <taxon>Cetraspora</taxon>
    </lineage>
</organism>
<comment type="caution">
    <text evidence="1">The sequence shown here is derived from an EMBL/GenBank/DDBJ whole genome shotgun (WGS) entry which is preliminary data.</text>
</comment>
<proteinExistence type="predicted"/>
<dbReference type="Proteomes" id="UP000789366">
    <property type="component" value="Unassembled WGS sequence"/>
</dbReference>
<feature type="non-terminal residue" evidence="1">
    <location>
        <position position="357"/>
    </location>
</feature>
<accession>A0ACA9Q5Z6</accession>